<name>A0A972FV72_9GAMM</name>
<sequence>MEQPPLTGYEQQKCYRVVPSRYPTINLFEDVANEDELEAVWAIEAMTNSRLNEQAGDLNRVPKADWLTGLPGCNAVMAAFTHINPEGARFTTRDFGGYYCAPLLDTSVKETVYHQERLLGYTDEPPQKIQMRVLVAAFDAQLLDITGPDFQESLLYNGTSYAYSQIFANEQKLRDVDGIRYLSVRHPGHDCYVLYRPRLVTQILQSKHLEYHWNGNAITNVLEIKLYGE</sequence>
<accession>A0A972FV72</accession>
<protein>
    <submittedName>
        <fullName evidence="2">RES family NAD+ phosphorylase</fullName>
    </submittedName>
</protein>
<evidence type="ECO:0000313" key="2">
    <source>
        <dbReference type="EMBL" id="NMH66237.1"/>
    </source>
</evidence>
<dbReference type="SMART" id="SM00953">
    <property type="entry name" value="RES"/>
    <property type="match status" value="1"/>
</dbReference>
<dbReference type="AlphaFoldDB" id="A0A972FV72"/>
<reference evidence="2" key="1">
    <citation type="submission" date="2020-04" db="EMBL/GenBank/DDBJ databases">
        <title>Description of Shewanella salipaludis sp. nov., isolated from a salt marsh.</title>
        <authorList>
            <person name="Park S."/>
            <person name="Yoon J.-H."/>
        </authorList>
    </citation>
    <scope>NUCLEOTIDE SEQUENCE</scope>
    <source>
        <strain evidence="2">SHSM-M6</strain>
    </source>
</reference>
<evidence type="ECO:0000259" key="1">
    <source>
        <dbReference type="SMART" id="SM00953"/>
    </source>
</evidence>
<dbReference type="InterPro" id="IPR014914">
    <property type="entry name" value="RES_dom"/>
</dbReference>
<gene>
    <name evidence="2" type="ORF">HC757_13815</name>
</gene>
<comment type="caution">
    <text evidence="2">The sequence shown here is derived from an EMBL/GenBank/DDBJ whole genome shotgun (WGS) entry which is preliminary data.</text>
</comment>
<dbReference type="RefSeq" id="WP_169565007.1">
    <property type="nucleotide sequence ID" value="NZ_JAAXYH010000010.1"/>
</dbReference>
<feature type="domain" description="RES" evidence="1">
    <location>
        <begin position="79"/>
        <end position="206"/>
    </location>
</feature>
<dbReference type="Proteomes" id="UP000737113">
    <property type="component" value="Unassembled WGS sequence"/>
</dbReference>
<keyword evidence="3" id="KW-1185">Reference proteome</keyword>
<dbReference type="Pfam" id="PF08808">
    <property type="entry name" value="RES"/>
    <property type="match status" value="1"/>
</dbReference>
<proteinExistence type="predicted"/>
<evidence type="ECO:0000313" key="3">
    <source>
        <dbReference type="Proteomes" id="UP000737113"/>
    </source>
</evidence>
<organism evidence="2 3">
    <name type="scientific">Shewanella salipaludis</name>
    <dbReference type="NCBI Taxonomy" id="2723052"/>
    <lineage>
        <taxon>Bacteria</taxon>
        <taxon>Pseudomonadati</taxon>
        <taxon>Pseudomonadota</taxon>
        <taxon>Gammaproteobacteria</taxon>
        <taxon>Alteromonadales</taxon>
        <taxon>Shewanellaceae</taxon>
        <taxon>Shewanella</taxon>
    </lineage>
</organism>
<dbReference type="EMBL" id="JAAXYH010000010">
    <property type="protein sequence ID" value="NMH66237.1"/>
    <property type="molecule type" value="Genomic_DNA"/>
</dbReference>